<name>A0ABW4BHZ3_9LACO</name>
<comment type="caution">
    <text evidence="1">The sequence shown here is derived from an EMBL/GenBank/DDBJ whole genome shotgun (WGS) entry which is preliminary data.</text>
</comment>
<dbReference type="SUPFAM" id="SSF56327">
    <property type="entry name" value="LDH C-terminal domain-like"/>
    <property type="match status" value="1"/>
</dbReference>
<gene>
    <name evidence="1" type="ORF">ACFQ41_05250</name>
</gene>
<sequence length="292" mass="30347">MKKVVVCGQSVATAEIASRLIQSRLPLAVMISAAQPEALDLAALSALSAVCDNPFSKATPKQFATTDVLVLTDYAEAGDLTANLAGMRKVINEAMAAGFAGKVIVAMQASELGTYFAQRFSGLPKTAVLGLGTMALTQCFERQIASAFDVPADAVTAYAVGTQQDFALLWSRAFIGATAVMSLLQGEDGAALMTQCTEACTTFAANVDATVAGRLVERLLAALFGRALIAPVASLYDNEAKPTAYARPVQIDARGVTPAFEVKGSEAENTQLEACLTRLAAQIAAVEAGEKA</sequence>
<accession>A0ABW4BHZ3</accession>
<dbReference type="Proteomes" id="UP001597199">
    <property type="component" value="Unassembled WGS sequence"/>
</dbReference>
<evidence type="ECO:0000313" key="2">
    <source>
        <dbReference type="Proteomes" id="UP001597199"/>
    </source>
</evidence>
<dbReference type="Gene3D" id="3.40.50.720">
    <property type="entry name" value="NAD(P)-binding Rossmann-like Domain"/>
    <property type="match status" value="1"/>
</dbReference>
<dbReference type="InterPro" id="IPR015955">
    <property type="entry name" value="Lactate_DH/Glyco_Ohase_4_C"/>
</dbReference>
<dbReference type="PANTHER" id="PTHR43128">
    <property type="entry name" value="L-2-HYDROXYCARBOXYLATE DEHYDROGENASE (NAD(P)(+))"/>
    <property type="match status" value="1"/>
</dbReference>
<dbReference type="SUPFAM" id="SSF51735">
    <property type="entry name" value="NAD(P)-binding Rossmann-fold domains"/>
    <property type="match status" value="1"/>
</dbReference>
<organism evidence="1 2">
    <name type="scientific">Lacticaseibacillus suilingensis</name>
    <dbReference type="NCBI Taxonomy" id="2799577"/>
    <lineage>
        <taxon>Bacteria</taxon>
        <taxon>Bacillati</taxon>
        <taxon>Bacillota</taxon>
        <taxon>Bacilli</taxon>
        <taxon>Lactobacillales</taxon>
        <taxon>Lactobacillaceae</taxon>
        <taxon>Lacticaseibacillus</taxon>
    </lineage>
</organism>
<dbReference type="InterPro" id="IPR036291">
    <property type="entry name" value="NAD(P)-bd_dom_sf"/>
</dbReference>
<proteinExistence type="predicted"/>
<reference evidence="2" key="1">
    <citation type="journal article" date="2019" name="Int. J. Syst. Evol. Microbiol.">
        <title>The Global Catalogue of Microorganisms (GCM) 10K type strain sequencing project: providing services to taxonomists for standard genome sequencing and annotation.</title>
        <authorList>
            <consortium name="The Broad Institute Genomics Platform"/>
            <consortium name="The Broad Institute Genome Sequencing Center for Infectious Disease"/>
            <person name="Wu L."/>
            <person name="Ma J."/>
        </authorList>
    </citation>
    <scope>NUCLEOTIDE SEQUENCE [LARGE SCALE GENOMIC DNA]</scope>
    <source>
        <strain evidence="2">CCM 9110</strain>
    </source>
</reference>
<evidence type="ECO:0000313" key="1">
    <source>
        <dbReference type="EMBL" id="MFD1398707.1"/>
    </source>
</evidence>
<dbReference type="Gene3D" id="3.90.110.10">
    <property type="entry name" value="Lactate dehydrogenase/glycoside hydrolase, family 4, C-terminal"/>
    <property type="match status" value="1"/>
</dbReference>
<dbReference type="RefSeq" id="WP_204118770.1">
    <property type="nucleotide sequence ID" value="NZ_BOLV01000007.1"/>
</dbReference>
<keyword evidence="2" id="KW-1185">Reference proteome</keyword>
<dbReference type="PANTHER" id="PTHR43128:SF16">
    <property type="entry name" value="L-LACTATE DEHYDROGENASE"/>
    <property type="match status" value="1"/>
</dbReference>
<protein>
    <submittedName>
        <fullName evidence="1">Lactate dehydrogenase</fullName>
    </submittedName>
</protein>
<dbReference type="EMBL" id="JBHTOA010000023">
    <property type="protein sequence ID" value="MFD1398707.1"/>
    <property type="molecule type" value="Genomic_DNA"/>
</dbReference>